<dbReference type="EMBL" id="JAYWIO010000001">
    <property type="protein sequence ID" value="KAK7287455.1"/>
    <property type="molecule type" value="Genomic_DNA"/>
</dbReference>
<dbReference type="AlphaFoldDB" id="A0AAN9IW06"/>
<keyword evidence="2" id="KW-1185">Reference proteome</keyword>
<organism evidence="1 2">
    <name type="scientific">Crotalaria pallida</name>
    <name type="common">Smooth rattlebox</name>
    <name type="synonym">Crotalaria striata</name>
    <dbReference type="NCBI Taxonomy" id="3830"/>
    <lineage>
        <taxon>Eukaryota</taxon>
        <taxon>Viridiplantae</taxon>
        <taxon>Streptophyta</taxon>
        <taxon>Embryophyta</taxon>
        <taxon>Tracheophyta</taxon>
        <taxon>Spermatophyta</taxon>
        <taxon>Magnoliopsida</taxon>
        <taxon>eudicotyledons</taxon>
        <taxon>Gunneridae</taxon>
        <taxon>Pentapetalae</taxon>
        <taxon>rosids</taxon>
        <taxon>fabids</taxon>
        <taxon>Fabales</taxon>
        <taxon>Fabaceae</taxon>
        <taxon>Papilionoideae</taxon>
        <taxon>50 kb inversion clade</taxon>
        <taxon>genistoids sensu lato</taxon>
        <taxon>core genistoids</taxon>
        <taxon>Crotalarieae</taxon>
        <taxon>Crotalaria</taxon>
    </lineage>
</organism>
<gene>
    <name evidence="1" type="ORF">RIF29_00734</name>
</gene>
<evidence type="ECO:0000313" key="1">
    <source>
        <dbReference type="EMBL" id="KAK7287455.1"/>
    </source>
</evidence>
<comment type="caution">
    <text evidence="1">The sequence shown here is derived from an EMBL/GenBank/DDBJ whole genome shotgun (WGS) entry which is preliminary data.</text>
</comment>
<accession>A0AAN9IW06</accession>
<protein>
    <submittedName>
        <fullName evidence="1">Uncharacterized protein</fullName>
    </submittedName>
</protein>
<sequence>MFQICRKLKLLQKPLSELNRNHFAQIDKKEYALKEELAKIQSDLSQFPGDVGLQMAEKDISKQYQTIKKNAFAFLRQKAKISWLREGDENSSIFHNYIRQRHYQNRVLRLQDNFGQSISCQTKIENAFQGYYQELFTRRTHRTPINNEIMQEVRSSS</sequence>
<reference evidence="1 2" key="1">
    <citation type="submission" date="2024-01" db="EMBL/GenBank/DDBJ databases">
        <title>The genomes of 5 underutilized Papilionoideae crops provide insights into root nodulation and disease resistanc.</title>
        <authorList>
            <person name="Yuan L."/>
        </authorList>
    </citation>
    <scope>NUCLEOTIDE SEQUENCE [LARGE SCALE GENOMIC DNA]</scope>
    <source>
        <strain evidence="1">ZHUSHIDOU_FW_LH</strain>
        <tissue evidence="1">Leaf</tissue>
    </source>
</reference>
<evidence type="ECO:0000313" key="2">
    <source>
        <dbReference type="Proteomes" id="UP001372338"/>
    </source>
</evidence>
<proteinExistence type="predicted"/>
<dbReference type="Proteomes" id="UP001372338">
    <property type="component" value="Unassembled WGS sequence"/>
</dbReference>
<name>A0AAN9IW06_CROPI</name>